<comment type="caution">
    <text evidence="1">The sequence shown here is derived from an EMBL/GenBank/DDBJ whole genome shotgun (WGS) entry which is preliminary data.</text>
</comment>
<sequence length="137" mass="14575">MRRAVLQSIVHTIHPGASGDVSGVPASWSFGNVMAPRWLLAGWRTKRSQRNDLRHTLDGPPVLTLSQLAGWADGLAGLLSRVLSACLAESCRGELRGWTRTRRRASPLFMGVSGAMLTELTGALEIQSRGGGGGEIG</sequence>
<gene>
    <name evidence="1" type="ORF">THAOC_12114</name>
</gene>
<protein>
    <submittedName>
        <fullName evidence="1">Uncharacterized protein</fullName>
    </submittedName>
</protein>
<proteinExistence type="predicted"/>
<evidence type="ECO:0000313" key="1">
    <source>
        <dbReference type="EMBL" id="EJK66915.1"/>
    </source>
</evidence>
<dbReference type="Proteomes" id="UP000266841">
    <property type="component" value="Unassembled WGS sequence"/>
</dbReference>
<keyword evidence="2" id="KW-1185">Reference proteome</keyword>
<dbReference type="AlphaFoldDB" id="K0SNG4"/>
<organism evidence="1 2">
    <name type="scientific">Thalassiosira oceanica</name>
    <name type="common">Marine diatom</name>
    <dbReference type="NCBI Taxonomy" id="159749"/>
    <lineage>
        <taxon>Eukaryota</taxon>
        <taxon>Sar</taxon>
        <taxon>Stramenopiles</taxon>
        <taxon>Ochrophyta</taxon>
        <taxon>Bacillariophyta</taxon>
        <taxon>Coscinodiscophyceae</taxon>
        <taxon>Thalassiosirophycidae</taxon>
        <taxon>Thalassiosirales</taxon>
        <taxon>Thalassiosiraceae</taxon>
        <taxon>Thalassiosira</taxon>
    </lineage>
</organism>
<name>K0SNG4_THAOC</name>
<reference evidence="1 2" key="1">
    <citation type="journal article" date="2012" name="Genome Biol.">
        <title>Genome and low-iron response of an oceanic diatom adapted to chronic iron limitation.</title>
        <authorList>
            <person name="Lommer M."/>
            <person name="Specht M."/>
            <person name="Roy A.S."/>
            <person name="Kraemer L."/>
            <person name="Andreson R."/>
            <person name="Gutowska M.A."/>
            <person name="Wolf J."/>
            <person name="Bergner S.V."/>
            <person name="Schilhabel M.B."/>
            <person name="Klostermeier U.C."/>
            <person name="Beiko R.G."/>
            <person name="Rosenstiel P."/>
            <person name="Hippler M."/>
            <person name="Laroche J."/>
        </authorList>
    </citation>
    <scope>NUCLEOTIDE SEQUENCE [LARGE SCALE GENOMIC DNA]</scope>
    <source>
        <strain evidence="1 2">CCMP1005</strain>
    </source>
</reference>
<accession>K0SNG4</accession>
<dbReference type="EMBL" id="AGNL01013992">
    <property type="protein sequence ID" value="EJK66915.1"/>
    <property type="molecule type" value="Genomic_DNA"/>
</dbReference>
<evidence type="ECO:0000313" key="2">
    <source>
        <dbReference type="Proteomes" id="UP000266841"/>
    </source>
</evidence>